<dbReference type="EMBL" id="SJPK01000004">
    <property type="protein sequence ID" value="TWT67429.1"/>
    <property type="molecule type" value="Genomic_DNA"/>
</dbReference>
<dbReference type="SUPFAM" id="SSF50156">
    <property type="entry name" value="PDZ domain-like"/>
    <property type="match status" value="2"/>
</dbReference>
<feature type="signal peptide" evidence="2">
    <location>
        <begin position="1"/>
        <end position="26"/>
    </location>
</feature>
<comment type="caution">
    <text evidence="4">The sequence shown here is derived from an EMBL/GenBank/DDBJ whole genome shotgun (WGS) entry which is preliminary data.</text>
</comment>
<dbReference type="Pfam" id="PF13180">
    <property type="entry name" value="PDZ_2"/>
    <property type="match status" value="1"/>
</dbReference>
<dbReference type="InterPro" id="IPR001940">
    <property type="entry name" value="Peptidase_S1C"/>
</dbReference>
<dbReference type="InterPro" id="IPR043504">
    <property type="entry name" value="Peptidase_S1_PA_chymotrypsin"/>
</dbReference>
<dbReference type="SUPFAM" id="SSF50494">
    <property type="entry name" value="Trypsin-like serine proteases"/>
    <property type="match status" value="1"/>
</dbReference>
<protein>
    <submittedName>
        <fullName evidence="4">Periplasmic serine endoprotease DegP</fullName>
        <ecNumber evidence="4">3.4.21.107</ecNumber>
    </submittedName>
</protein>
<reference evidence="4 5" key="1">
    <citation type="submission" date="2019-02" db="EMBL/GenBank/DDBJ databases">
        <title>Deep-cultivation of Planctomycetes and their phenomic and genomic characterization uncovers novel biology.</title>
        <authorList>
            <person name="Wiegand S."/>
            <person name="Jogler M."/>
            <person name="Boedeker C."/>
            <person name="Pinto D."/>
            <person name="Vollmers J."/>
            <person name="Rivas-Marin E."/>
            <person name="Kohn T."/>
            <person name="Peeters S.H."/>
            <person name="Heuer A."/>
            <person name="Rast P."/>
            <person name="Oberbeckmann S."/>
            <person name="Bunk B."/>
            <person name="Jeske O."/>
            <person name="Meyerdierks A."/>
            <person name="Storesund J.E."/>
            <person name="Kallscheuer N."/>
            <person name="Luecker S."/>
            <person name="Lage O.M."/>
            <person name="Pohl T."/>
            <person name="Merkel B.J."/>
            <person name="Hornburger P."/>
            <person name="Mueller R.-W."/>
            <person name="Bruemmer F."/>
            <person name="Labrenz M."/>
            <person name="Spormann A.M."/>
            <person name="Op Den Camp H."/>
            <person name="Overmann J."/>
            <person name="Amann R."/>
            <person name="Jetten M.S.M."/>
            <person name="Mascher T."/>
            <person name="Medema M.H."/>
            <person name="Devos D.P."/>
            <person name="Kaster A.-K."/>
            <person name="Ovreas L."/>
            <person name="Rohde M."/>
            <person name="Galperin M.Y."/>
            <person name="Jogler C."/>
        </authorList>
    </citation>
    <scope>NUCLEOTIDE SEQUENCE [LARGE SCALE GENOMIC DNA]</scope>
    <source>
        <strain evidence="4 5">CA85</strain>
    </source>
</reference>
<dbReference type="Pfam" id="PF13365">
    <property type="entry name" value="Trypsin_2"/>
    <property type="match status" value="1"/>
</dbReference>
<dbReference type="EC" id="3.4.21.107" evidence="4"/>
<dbReference type="InterPro" id="IPR009003">
    <property type="entry name" value="Peptidase_S1_PA"/>
</dbReference>
<dbReference type="PANTHER" id="PTHR43019:SF23">
    <property type="entry name" value="PROTEASE DO-LIKE 5, CHLOROPLASTIC"/>
    <property type="match status" value="1"/>
</dbReference>
<dbReference type="AlphaFoldDB" id="A0A5C5XXZ6"/>
<evidence type="ECO:0000313" key="4">
    <source>
        <dbReference type="EMBL" id="TWT67429.1"/>
    </source>
</evidence>
<keyword evidence="5" id="KW-1185">Reference proteome</keyword>
<feature type="domain" description="PDZ" evidence="3">
    <location>
        <begin position="349"/>
        <end position="415"/>
    </location>
</feature>
<dbReference type="GO" id="GO:0004252">
    <property type="term" value="F:serine-type endopeptidase activity"/>
    <property type="evidence" value="ECO:0007669"/>
    <property type="project" value="InterPro"/>
</dbReference>
<gene>
    <name evidence="4" type="primary">degP_1</name>
    <name evidence="4" type="ORF">CA85_22800</name>
</gene>
<dbReference type="InterPro" id="IPR001478">
    <property type="entry name" value="PDZ"/>
</dbReference>
<keyword evidence="4" id="KW-0378">Hydrolase</keyword>
<dbReference type="GO" id="GO:0006508">
    <property type="term" value="P:proteolysis"/>
    <property type="evidence" value="ECO:0007669"/>
    <property type="project" value="UniProtKB-KW"/>
</dbReference>
<accession>A0A5C5XXZ6</accession>
<sequence precursor="true">MMPRRSLFTVLLANLILVTTVPGLVADETGGGSAAVSATDYQTAVAAQIRRVTDEVLPSVVSIEVIGTLQSDGEVRQDAPTSGIVIDTDGYVLASSWVTRVPSASIIVTLGSGERFPARVSAEDKHRELALLKIDPQETVLQPIELEPVSPPSDNSGREAPTRDDSGHDDSGRGMPAIGSTLIAIARYGEAGVPRISTGILSAIDRLDGTAVQTDARVSPVFYGGPLVDLHGNLVGVLIPAVGEAGADDPTEWYDSGVAFAVPGSVIANKLPRLRSGETIRSGLLGLVVGGSDPYGPGTELATVRKRSPADRAGLQSGDRLLSVGGRTVRRRQEVQLALGRFDAGDDVAIEYERDGQSQSTTATLAASIEPLQPQYLGITSSGLRVTSVLPGSPAEGILQVGDQWLSLDAKAVEDPEVLRQRMWSADPGTPLAIEFQRTDESGNPETMAEEIQPVPWAGPLDRLLLQPPRQETARDGKSTPVDWQTTPVRLPDIANEALLWHPVSDPQASPQDSAEAATALAVCLMPPTQRDLPAQMKRWKEIAQRYRVAILLIASADNQRWQLAEIDAISKLTLPAIQQSGADPNAVSICSLGVMASDDAQTANPADAMALAVSLSTDNIFHGLAIPTNTQPPPIRLRRDAPMRLLRVLMSTGENGKLPSWSETLDRLGCPVQSTPSVDREKLLQWCRSLLIY</sequence>
<keyword evidence="4" id="KW-0645">Protease</keyword>
<evidence type="ECO:0000256" key="1">
    <source>
        <dbReference type="SAM" id="MobiDB-lite"/>
    </source>
</evidence>
<dbReference type="RefSeq" id="WP_246112680.1">
    <property type="nucleotide sequence ID" value="NZ_SJPK01000004.1"/>
</dbReference>
<feature type="region of interest" description="Disordered" evidence="1">
    <location>
        <begin position="142"/>
        <end position="174"/>
    </location>
</feature>
<name>A0A5C5XXZ6_9BACT</name>
<dbReference type="Gene3D" id="2.30.42.10">
    <property type="match status" value="2"/>
</dbReference>
<dbReference type="Gene3D" id="2.40.10.10">
    <property type="entry name" value="Trypsin-like serine proteases"/>
    <property type="match status" value="2"/>
</dbReference>
<dbReference type="PROSITE" id="PS50106">
    <property type="entry name" value="PDZ"/>
    <property type="match status" value="2"/>
</dbReference>
<feature type="compositionally biased region" description="Basic and acidic residues" evidence="1">
    <location>
        <begin position="156"/>
        <end position="172"/>
    </location>
</feature>
<dbReference type="PRINTS" id="PR00834">
    <property type="entry name" value="PROTEASES2C"/>
</dbReference>
<dbReference type="SMART" id="SM00228">
    <property type="entry name" value="PDZ"/>
    <property type="match status" value="2"/>
</dbReference>
<evidence type="ECO:0000259" key="3">
    <source>
        <dbReference type="PROSITE" id="PS50106"/>
    </source>
</evidence>
<keyword evidence="2" id="KW-0732">Signal</keyword>
<feature type="domain" description="PDZ" evidence="3">
    <location>
        <begin position="268"/>
        <end position="356"/>
    </location>
</feature>
<dbReference type="InterPro" id="IPR036034">
    <property type="entry name" value="PDZ_sf"/>
</dbReference>
<evidence type="ECO:0000256" key="2">
    <source>
        <dbReference type="SAM" id="SignalP"/>
    </source>
</evidence>
<dbReference type="PANTHER" id="PTHR43019">
    <property type="entry name" value="SERINE ENDOPROTEASE DEGS"/>
    <property type="match status" value="1"/>
</dbReference>
<proteinExistence type="predicted"/>
<dbReference type="Proteomes" id="UP000318053">
    <property type="component" value="Unassembled WGS sequence"/>
</dbReference>
<organism evidence="4 5">
    <name type="scientific">Allorhodopirellula solitaria</name>
    <dbReference type="NCBI Taxonomy" id="2527987"/>
    <lineage>
        <taxon>Bacteria</taxon>
        <taxon>Pseudomonadati</taxon>
        <taxon>Planctomycetota</taxon>
        <taxon>Planctomycetia</taxon>
        <taxon>Pirellulales</taxon>
        <taxon>Pirellulaceae</taxon>
        <taxon>Allorhodopirellula</taxon>
    </lineage>
</organism>
<feature type="chain" id="PRO_5023016391" evidence="2">
    <location>
        <begin position="27"/>
        <end position="694"/>
    </location>
</feature>
<evidence type="ECO:0000313" key="5">
    <source>
        <dbReference type="Proteomes" id="UP000318053"/>
    </source>
</evidence>